<protein>
    <submittedName>
        <fullName evidence="1">10843_t:CDS:1</fullName>
    </submittedName>
</protein>
<gene>
    <name evidence="1" type="ORF">FMOSSE_LOCUS7096</name>
</gene>
<dbReference type="AlphaFoldDB" id="A0A9N9BFC4"/>
<name>A0A9N9BFC4_FUNMO</name>
<sequence>MDFEKYISDFLNDTALHEWSPVSCLRYLESRVLFSSDSKNDIIDAFKRTLEKSSKSSVMYANAKAKAIKLSKNAEEIFRRKEVLDFFSEIDRKWEIRHNSREITRNVDMAKVAISKTATTNLMDTLETECRVKTKRPRNQIGTPNQQMYSDIDDEEHRRVYKKWVVRDVNIHYILKEYQQDMLKKADLSGVESRIALSSIVDLTDDSGFKTRVKEDVWHDLLQDVEILVPSTFSSCMFGDASHSNGKHIAQNWQNCVADDVITTKLQRLYGHFIWHFAQHLSAHAKQSEMKHLIDNVAPTITILLENYGIWFEWDSKRGSTNRRPDMSIIVKEVEKTTCVTGEVARRVEATAAKVAFDKRRIVMKIKRLLDQLRTCAYKHGQAEIRSKLHVFGLQVIGYEIKLYKLDAKGPMLRYLLTFAEHLKVLVRIIHNISNSESVGLNPNFSSNINLPLFSTPKNKK</sequence>
<accession>A0A9N9BFC4</accession>
<dbReference type="EMBL" id="CAJVPP010001600">
    <property type="protein sequence ID" value="CAG8563815.1"/>
    <property type="molecule type" value="Genomic_DNA"/>
</dbReference>
<organism evidence="1 2">
    <name type="scientific">Funneliformis mosseae</name>
    <name type="common">Endomycorrhizal fungus</name>
    <name type="synonym">Glomus mosseae</name>
    <dbReference type="NCBI Taxonomy" id="27381"/>
    <lineage>
        <taxon>Eukaryota</taxon>
        <taxon>Fungi</taxon>
        <taxon>Fungi incertae sedis</taxon>
        <taxon>Mucoromycota</taxon>
        <taxon>Glomeromycotina</taxon>
        <taxon>Glomeromycetes</taxon>
        <taxon>Glomerales</taxon>
        <taxon>Glomeraceae</taxon>
        <taxon>Funneliformis</taxon>
    </lineage>
</organism>
<reference evidence="1" key="1">
    <citation type="submission" date="2021-06" db="EMBL/GenBank/DDBJ databases">
        <authorList>
            <person name="Kallberg Y."/>
            <person name="Tangrot J."/>
            <person name="Rosling A."/>
        </authorList>
    </citation>
    <scope>NUCLEOTIDE SEQUENCE</scope>
    <source>
        <strain evidence="1">87-6 pot B 2015</strain>
    </source>
</reference>
<comment type="caution">
    <text evidence="1">The sequence shown here is derived from an EMBL/GenBank/DDBJ whole genome shotgun (WGS) entry which is preliminary data.</text>
</comment>
<evidence type="ECO:0000313" key="1">
    <source>
        <dbReference type="EMBL" id="CAG8563815.1"/>
    </source>
</evidence>
<keyword evidence="2" id="KW-1185">Reference proteome</keyword>
<proteinExistence type="predicted"/>
<dbReference type="Proteomes" id="UP000789375">
    <property type="component" value="Unassembled WGS sequence"/>
</dbReference>
<evidence type="ECO:0000313" key="2">
    <source>
        <dbReference type="Proteomes" id="UP000789375"/>
    </source>
</evidence>